<dbReference type="InterPro" id="IPR035476">
    <property type="entry name" value="SIS_PGI_1"/>
</dbReference>
<dbReference type="GO" id="GO:0004347">
    <property type="term" value="F:glucose-6-phosphate isomerase activity"/>
    <property type="evidence" value="ECO:0007669"/>
    <property type="project" value="UniProtKB-UniRule"/>
</dbReference>
<keyword evidence="3 7" id="KW-0312">Gluconeogenesis</keyword>
<dbReference type="InterPro" id="IPR023096">
    <property type="entry name" value="G6P_Isomerase_C"/>
</dbReference>
<dbReference type="CDD" id="cd05016">
    <property type="entry name" value="SIS_PGI_2"/>
    <property type="match status" value="1"/>
</dbReference>
<evidence type="ECO:0000313" key="11">
    <source>
        <dbReference type="Proteomes" id="UP000253104"/>
    </source>
</evidence>
<dbReference type="CDD" id="cd05015">
    <property type="entry name" value="SIS_PGI_1"/>
    <property type="match status" value="1"/>
</dbReference>
<dbReference type="NCBIfam" id="NF001211">
    <property type="entry name" value="PRK00179.1"/>
    <property type="match status" value="1"/>
</dbReference>
<organism evidence="10 11">
    <name type="scientific">Burkholderia pyrrocinia</name>
    <name type="common">Pseudomonas pyrrocinia</name>
    <dbReference type="NCBI Taxonomy" id="60550"/>
    <lineage>
        <taxon>Bacteria</taxon>
        <taxon>Pseudomonadati</taxon>
        <taxon>Pseudomonadota</taxon>
        <taxon>Betaproteobacteria</taxon>
        <taxon>Burkholderiales</taxon>
        <taxon>Burkholderiaceae</taxon>
        <taxon>Burkholderia</taxon>
        <taxon>Burkholderia cepacia complex</taxon>
    </lineage>
</organism>
<keyword evidence="4 7" id="KW-0324">Glycolysis</keyword>
<dbReference type="FunFam" id="1.10.1390.10:FF:000001">
    <property type="entry name" value="Glucose-6-phosphate isomerase"/>
    <property type="match status" value="1"/>
</dbReference>
<feature type="active site" evidence="7">
    <location>
        <position position="384"/>
    </location>
</feature>
<feature type="region of interest" description="Disordered" evidence="9">
    <location>
        <begin position="509"/>
        <end position="532"/>
    </location>
</feature>
<dbReference type="GO" id="GO:0006096">
    <property type="term" value="P:glycolytic process"/>
    <property type="evidence" value="ECO:0007669"/>
    <property type="project" value="UniProtKB-UniRule"/>
</dbReference>
<reference evidence="10 11" key="1">
    <citation type="journal article" date="2018" name="ISME J.">
        <title>Involvement of Burkholderiaceae and sulfurous volatiles in disease-suppressive soils.</title>
        <authorList>
            <person name="Carrion V.J."/>
            <person name="Cordovez V."/>
            <person name="Tyc O."/>
            <person name="Etalo D.W."/>
            <person name="de Bruijn I."/>
            <person name="de Jager V.C."/>
            <person name="Medema M.H."/>
            <person name="Eberl L."/>
            <person name="Raaijmakers J.M."/>
        </authorList>
    </citation>
    <scope>NUCLEOTIDE SEQUENCE [LARGE SCALE GENOMIC DNA]</scope>
    <source>
        <strain evidence="11">mHSR5</strain>
    </source>
</reference>
<dbReference type="GO" id="GO:0051156">
    <property type="term" value="P:glucose 6-phosphate metabolic process"/>
    <property type="evidence" value="ECO:0007669"/>
    <property type="project" value="TreeGrafter"/>
</dbReference>
<dbReference type="InterPro" id="IPR035482">
    <property type="entry name" value="SIS_PGI_2"/>
</dbReference>
<evidence type="ECO:0000256" key="4">
    <source>
        <dbReference type="ARBA" id="ARBA00023152"/>
    </source>
</evidence>
<dbReference type="Gene3D" id="3.40.50.10490">
    <property type="entry name" value="Glucose-6-phosphate isomerase like protein, domain 1"/>
    <property type="match status" value="2"/>
</dbReference>
<feature type="active site" description="Proton donor" evidence="7">
    <location>
        <position position="353"/>
    </location>
</feature>
<dbReference type="PANTHER" id="PTHR11469:SF1">
    <property type="entry name" value="GLUCOSE-6-PHOSPHATE ISOMERASE"/>
    <property type="match status" value="1"/>
</dbReference>
<comment type="pathway">
    <text evidence="1 7 8">Carbohydrate degradation; glycolysis; D-glyceraldehyde 3-phosphate and glycerone phosphate from D-glucose: step 2/4.</text>
</comment>
<dbReference type="GO" id="GO:0097367">
    <property type="term" value="F:carbohydrate derivative binding"/>
    <property type="evidence" value="ECO:0007669"/>
    <property type="project" value="InterPro"/>
</dbReference>
<evidence type="ECO:0000256" key="1">
    <source>
        <dbReference type="ARBA" id="ARBA00004926"/>
    </source>
</evidence>
<dbReference type="AlphaFoldDB" id="A0A2Z5N7I6"/>
<evidence type="ECO:0000256" key="2">
    <source>
        <dbReference type="ARBA" id="ARBA00006604"/>
    </source>
</evidence>
<dbReference type="EC" id="5.3.1.9" evidence="7"/>
<comment type="catalytic activity">
    <reaction evidence="6 7 8">
        <text>alpha-D-glucose 6-phosphate = beta-D-fructose 6-phosphate</text>
        <dbReference type="Rhea" id="RHEA:11816"/>
        <dbReference type="ChEBI" id="CHEBI:57634"/>
        <dbReference type="ChEBI" id="CHEBI:58225"/>
        <dbReference type="EC" id="5.3.1.9"/>
    </reaction>
</comment>
<comment type="pathway">
    <text evidence="7">Carbohydrate biosynthesis; gluconeogenesis.</text>
</comment>
<protein>
    <recommendedName>
        <fullName evidence="7">Glucose-6-phosphate isomerase</fullName>
        <shortName evidence="7">GPI</shortName>
        <ecNumber evidence="7">5.3.1.9</ecNumber>
    </recommendedName>
    <alternativeName>
        <fullName evidence="7">Phosphoglucose isomerase</fullName>
        <shortName evidence="7">PGI</shortName>
    </alternativeName>
    <alternativeName>
        <fullName evidence="7">Phosphohexose isomerase</fullName>
        <shortName evidence="7">PHI</shortName>
    </alternativeName>
</protein>
<proteinExistence type="inferred from homology"/>
<dbReference type="SUPFAM" id="SSF53697">
    <property type="entry name" value="SIS domain"/>
    <property type="match status" value="1"/>
</dbReference>
<dbReference type="UniPathway" id="UPA00138"/>
<evidence type="ECO:0000256" key="3">
    <source>
        <dbReference type="ARBA" id="ARBA00022432"/>
    </source>
</evidence>
<gene>
    <name evidence="7" type="primary">pgi</name>
    <name evidence="10" type="ORF">CUJ89_31810</name>
</gene>
<comment type="function">
    <text evidence="7">Catalyzes the reversible isomerization of glucose-6-phosphate to fructose-6-phosphate.</text>
</comment>
<dbReference type="PANTHER" id="PTHR11469">
    <property type="entry name" value="GLUCOSE-6-PHOSPHATE ISOMERASE"/>
    <property type="match status" value="1"/>
</dbReference>
<dbReference type="PROSITE" id="PS00174">
    <property type="entry name" value="P_GLUCOSE_ISOMERASE_2"/>
    <property type="match status" value="1"/>
</dbReference>
<keyword evidence="7" id="KW-0963">Cytoplasm</keyword>
<dbReference type="RefSeq" id="WP_114181192.1">
    <property type="nucleotide sequence ID" value="NZ_CP024903.1"/>
</dbReference>
<dbReference type="GO" id="GO:0048029">
    <property type="term" value="F:monosaccharide binding"/>
    <property type="evidence" value="ECO:0007669"/>
    <property type="project" value="TreeGrafter"/>
</dbReference>
<dbReference type="UniPathway" id="UPA00109">
    <property type="reaction ID" value="UER00181"/>
</dbReference>
<dbReference type="PROSITE" id="PS51463">
    <property type="entry name" value="P_GLUCOSE_ISOMERASE_3"/>
    <property type="match status" value="1"/>
</dbReference>
<dbReference type="HAMAP" id="MF_00473">
    <property type="entry name" value="G6P_isomerase"/>
    <property type="match status" value="1"/>
</dbReference>
<dbReference type="FunFam" id="3.40.50.10490:FF:000004">
    <property type="entry name" value="Glucose-6-phosphate isomerase"/>
    <property type="match status" value="1"/>
</dbReference>
<comment type="subcellular location">
    <subcellularLocation>
        <location evidence="7">Cytoplasm</location>
    </subcellularLocation>
</comment>
<evidence type="ECO:0000256" key="5">
    <source>
        <dbReference type="ARBA" id="ARBA00023235"/>
    </source>
</evidence>
<evidence type="ECO:0000256" key="6">
    <source>
        <dbReference type="ARBA" id="ARBA00029321"/>
    </source>
</evidence>
<name>A0A2Z5N7I6_BURPY</name>
<dbReference type="Gene3D" id="1.10.1390.10">
    <property type="match status" value="1"/>
</dbReference>
<feature type="active site" evidence="7">
    <location>
        <position position="494"/>
    </location>
</feature>
<dbReference type="Pfam" id="PF00342">
    <property type="entry name" value="PGI"/>
    <property type="match status" value="1"/>
</dbReference>
<accession>A0A2Z5N7I6</accession>
<sequence>MTSLTQTRAWRALASHRDALSDVSIRARFDSDPERASRFSLEAAGLFVDYSKNPVDDETIALLVALAHEAGVDVHRNAMFAGERINRTENRAVLHVALRDRSGRKRIVDDVDVSRLVSDVLARMRRFSHAVRSGEWRGHTGRQITDIVNIGIGGSDLGPKMVCEALKPYAHERLQMHFVSNVDAADIAEVLKCVNPETTLFIVSSKTFTTRETLMNAHTARAWLLEGGAPDSAIAKHFVAVSTNAAAVAEFGIDTGNMFEFWDWVGGRYSLWSAIGLPIAIMAGMDAFEQLLDGAHAMDRHFAQAPLARNLPVLLAMIGIWHQNFLGTTSHLIAPYDNYLHRLPAYLQQLDMESNGKSVTLDGERVDYATGPVIWGEPGTNGQHAFFQLLHQGTAIIPTDFIVCMRPHHAFDNHQAVLVANCFAQSEALMNGSRSTTEPHRNFEGNRPTNTICLDTLDPASLGALIALYEHKVYVQGVVWRINSFDQWGVELGKKLAVAIEDELLTPGQVHSHDGSTNQLINRFKTQRHAAA</sequence>
<dbReference type="GO" id="GO:0006094">
    <property type="term" value="P:gluconeogenesis"/>
    <property type="evidence" value="ECO:0007669"/>
    <property type="project" value="UniProtKB-UniRule"/>
</dbReference>
<dbReference type="PRINTS" id="PR00662">
    <property type="entry name" value="G6PISOMERASE"/>
</dbReference>
<evidence type="ECO:0000256" key="8">
    <source>
        <dbReference type="RuleBase" id="RU000612"/>
    </source>
</evidence>
<keyword evidence="5 7" id="KW-0413">Isomerase</keyword>
<dbReference type="EMBL" id="CP024903">
    <property type="protein sequence ID" value="AXF24824.1"/>
    <property type="molecule type" value="Genomic_DNA"/>
</dbReference>
<dbReference type="InterPro" id="IPR001672">
    <property type="entry name" value="G6P_Isomerase"/>
</dbReference>
<dbReference type="GO" id="GO:0005829">
    <property type="term" value="C:cytosol"/>
    <property type="evidence" value="ECO:0007669"/>
    <property type="project" value="TreeGrafter"/>
</dbReference>
<evidence type="ECO:0000256" key="9">
    <source>
        <dbReference type="SAM" id="MobiDB-lite"/>
    </source>
</evidence>
<dbReference type="OrthoDB" id="140919at2"/>
<dbReference type="InterPro" id="IPR046348">
    <property type="entry name" value="SIS_dom_sf"/>
</dbReference>
<dbReference type="PROSITE" id="PS00765">
    <property type="entry name" value="P_GLUCOSE_ISOMERASE_1"/>
    <property type="match status" value="1"/>
</dbReference>
<dbReference type="InterPro" id="IPR018189">
    <property type="entry name" value="Phosphoglucose_isomerase_CS"/>
</dbReference>
<evidence type="ECO:0000313" key="10">
    <source>
        <dbReference type="EMBL" id="AXF24824.1"/>
    </source>
</evidence>
<evidence type="ECO:0000256" key="7">
    <source>
        <dbReference type="HAMAP-Rule" id="MF_00473"/>
    </source>
</evidence>
<dbReference type="Proteomes" id="UP000253104">
    <property type="component" value="Chromosome mHSR5_B"/>
</dbReference>
<comment type="similarity">
    <text evidence="2 7 8">Belongs to the GPI family.</text>
</comment>